<evidence type="ECO:0000256" key="4">
    <source>
        <dbReference type="ARBA" id="ARBA00006462"/>
    </source>
</evidence>
<keyword evidence="14 20" id="KW-0472">Membrane</keyword>
<organism evidence="22 23">
    <name type="scientific">Actinia tenebrosa</name>
    <name type="common">Australian red waratah sea anemone</name>
    <dbReference type="NCBI Taxonomy" id="6105"/>
    <lineage>
        <taxon>Eukaryota</taxon>
        <taxon>Metazoa</taxon>
        <taxon>Cnidaria</taxon>
        <taxon>Anthozoa</taxon>
        <taxon>Hexacorallia</taxon>
        <taxon>Actiniaria</taxon>
        <taxon>Actiniidae</taxon>
        <taxon>Actinia</taxon>
    </lineage>
</organism>
<dbReference type="FunCoup" id="A0A6P8IVP2">
    <property type="interactions" value="661"/>
</dbReference>
<keyword evidence="12" id="KW-0735">Signal-anchor</keyword>
<reference evidence="23" key="1">
    <citation type="submission" date="2025-08" db="UniProtKB">
        <authorList>
            <consortium name="RefSeq"/>
        </authorList>
    </citation>
    <scope>IDENTIFICATION</scope>
    <source>
        <tissue evidence="23">Tentacle</tissue>
    </source>
</reference>
<sequence>MAMARVIFLGFAIGLSFGIFTTYVALDYYRSGGSLNSYLRHEKFSQSGAHFVEFDDDDEVHGTHSSGTKRVRLVPSMNFDKDMNDKHHRLSQNISDRLKKVRVLCWVMTSPKTLYAKGRPVKETWGKRCDKLLFMSSKEDKSFPAVGLDVPEGHEKLWHKTRAAWQYIYDHHLNDAEWFLKADDDTYIIVENLKFFCSKYNPEKPYFFGRHFKTFGGYNSGGAGYVFSKETLRRFGKLLKDPSLCSLQSFAEDVEVGKCLANAGVHPGDTRDSRQRETFHPFPPEHHLISGYVPKDSWLYQYNNHPVIDGPDCCADHSIAFHYISPNMMYQMEYFVYHLRPYGLEHHDD</sequence>
<gene>
    <name evidence="23" type="primary">LOC116305555</name>
</gene>
<evidence type="ECO:0000256" key="2">
    <source>
        <dbReference type="ARBA" id="ARBA00004606"/>
    </source>
</evidence>
<evidence type="ECO:0000256" key="19">
    <source>
        <dbReference type="ARBA" id="ARBA00059245"/>
    </source>
</evidence>
<proteinExistence type="inferred from homology"/>
<comment type="subcellular location">
    <subcellularLocation>
        <location evidence="2">Membrane</location>
        <topology evidence="2">Single-pass type II membrane protein</topology>
    </subcellularLocation>
</comment>
<dbReference type="AlphaFoldDB" id="A0A6P8IVP2"/>
<protein>
    <recommendedName>
        <fullName evidence="18">Glycoprotein-N-acetylgalactosamine 3-beta-galactosyltransferase 1</fullName>
        <ecNumber evidence="6">2.4.1.122</ecNumber>
    </recommendedName>
</protein>
<dbReference type="GeneID" id="116305555"/>
<dbReference type="RefSeq" id="XP_031571356.1">
    <property type="nucleotide sequence ID" value="XM_031715496.1"/>
</dbReference>
<evidence type="ECO:0000256" key="15">
    <source>
        <dbReference type="ARBA" id="ARBA00023157"/>
    </source>
</evidence>
<evidence type="ECO:0000256" key="8">
    <source>
        <dbReference type="ARBA" id="ARBA00022679"/>
    </source>
</evidence>
<dbReference type="Pfam" id="PF02434">
    <property type="entry name" value="Fringe"/>
    <property type="match status" value="1"/>
</dbReference>
<dbReference type="UniPathway" id="UPA00378"/>
<evidence type="ECO:0000313" key="23">
    <source>
        <dbReference type="RefSeq" id="XP_031571356.1"/>
    </source>
</evidence>
<evidence type="ECO:0000256" key="12">
    <source>
        <dbReference type="ARBA" id="ARBA00022968"/>
    </source>
</evidence>
<dbReference type="EC" id="2.4.1.122" evidence="6"/>
<keyword evidence="15" id="KW-1015">Disulfide bond</keyword>
<keyword evidence="8" id="KW-0808">Transferase</keyword>
<dbReference type="PANTHER" id="PTHR23033">
    <property type="entry name" value="BETA1,3-GALACTOSYLTRANSFERASE"/>
    <property type="match status" value="1"/>
</dbReference>
<dbReference type="GO" id="GO:0016020">
    <property type="term" value="C:membrane"/>
    <property type="evidence" value="ECO:0007669"/>
    <property type="project" value="UniProtKB-SubCell"/>
</dbReference>
<keyword evidence="22" id="KW-1185">Reference proteome</keyword>
<comment type="subunit">
    <text evidence="5">Homodimer; disulfide-linked.</text>
</comment>
<feature type="transmembrane region" description="Helical" evidence="20">
    <location>
        <begin position="6"/>
        <end position="26"/>
    </location>
</feature>
<dbReference type="InterPro" id="IPR003378">
    <property type="entry name" value="Fringe-like_glycosylTrfase"/>
</dbReference>
<keyword evidence="13 20" id="KW-1133">Transmembrane helix</keyword>
<evidence type="ECO:0000256" key="3">
    <source>
        <dbReference type="ARBA" id="ARBA00004922"/>
    </source>
</evidence>
<comment type="function">
    <text evidence="19">Glycosyltransferase that generates the core 1 O-glycan Gal-beta1-3GalNAc-alpha1-Ser/Thr (T antigen), which is a precursor for many extended O-glycans in glycoproteins.</text>
</comment>
<evidence type="ECO:0000256" key="5">
    <source>
        <dbReference type="ARBA" id="ARBA00011748"/>
    </source>
</evidence>
<comment type="cofactor">
    <cofactor evidence="1">
        <name>Mn(2+)</name>
        <dbReference type="ChEBI" id="CHEBI:29035"/>
    </cofactor>
</comment>
<dbReference type="PANTHER" id="PTHR23033:SF14">
    <property type="entry name" value="GLYCOPROTEIN-N-ACETYLGALACTOSAMINE 3-BETA-GALACTOSYLTRANSFERASE 1-RELATED"/>
    <property type="match status" value="1"/>
</dbReference>
<dbReference type="GO" id="GO:0000166">
    <property type="term" value="F:nucleotide binding"/>
    <property type="evidence" value="ECO:0007669"/>
    <property type="project" value="UniProtKB-KW"/>
</dbReference>
<evidence type="ECO:0000256" key="6">
    <source>
        <dbReference type="ARBA" id="ARBA00012557"/>
    </source>
</evidence>
<evidence type="ECO:0000256" key="18">
    <source>
        <dbReference type="ARBA" id="ARBA00040898"/>
    </source>
</evidence>
<comment type="similarity">
    <text evidence="4">Belongs to the glycosyltransferase 31 family. Beta3-Gal-T subfamily.</text>
</comment>
<dbReference type="Proteomes" id="UP000515163">
    <property type="component" value="Unplaced"/>
</dbReference>
<keyword evidence="10" id="KW-0479">Metal-binding</keyword>
<dbReference type="GO" id="GO:0030145">
    <property type="term" value="F:manganese ion binding"/>
    <property type="evidence" value="ECO:0007669"/>
    <property type="project" value="UniProtKB-ARBA"/>
</dbReference>
<evidence type="ECO:0000256" key="13">
    <source>
        <dbReference type="ARBA" id="ARBA00022989"/>
    </source>
</evidence>
<evidence type="ECO:0000256" key="9">
    <source>
        <dbReference type="ARBA" id="ARBA00022692"/>
    </source>
</evidence>
<dbReference type="InParanoid" id="A0A6P8IVP2"/>
<evidence type="ECO:0000256" key="14">
    <source>
        <dbReference type="ARBA" id="ARBA00023136"/>
    </source>
</evidence>
<keyword evidence="9 20" id="KW-0812">Transmembrane</keyword>
<evidence type="ECO:0000256" key="20">
    <source>
        <dbReference type="SAM" id="Phobius"/>
    </source>
</evidence>
<accession>A0A6P8IVP2</accession>
<keyword evidence="11" id="KW-0547">Nucleotide-binding</keyword>
<evidence type="ECO:0000256" key="11">
    <source>
        <dbReference type="ARBA" id="ARBA00022741"/>
    </source>
</evidence>
<evidence type="ECO:0000256" key="16">
    <source>
        <dbReference type="ARBA" id="ARBA00023180"/>
    </source>
</evidence>
<keyword evidence="17" id="KW-0464">Manganese</keyword>
<keyword evidence="7" id="KW-0328">Glycosyltransferase</keyword>
<dbReference type="OrthoDB" id="6018587at2759"/>
<dbReference type="KEGG" id="aten:116305555"/>
<dbReference type="InterPro" id="IPR026050">
    <property type="entry name" value="C1GALT1/C1GALT1_chp1"/>
</dbReference>
<feature type="domain" description="Fringe-like glycosyltransferase" evidence="21">
    <location>
        <begin position="116"/>
        <end position="262"/>
    </location>
</feature>
<evidence type="ECO:0000256" key="17">
    <source>
        <dbReference type="ARBA" id="ARBA00023211"/>
    </source>
</evidence>
<evidence type="ECO:0000256" key="10">
    <source>
        <dbReference type="ARBA" id="ARBA00022723"/>
    </source>
</evidence>
<evidence type="ECO:0000256" key="1">
    <source>
        <dbReference type="ARBA" id="ARBA00001936"/>
    </source>
</evidence>
<dbReference type="FunFam" id="3.90.550.50:FF:000017">
    <property type="entry name" value="Glycoprotein-N-acetylgalactosamine 3-beta-galactosyltransferase 1"/>
    <property type="match status" value="1"/>
</dbReference>
<evidence type="ECO:0000259" key="21">
    <source>
        <dbReference type="Pfam" id="PF02434"/>
    </source>
</evidence>
<name>A0A6P8IVP2_ACTTE</name>
<evidence type="ECO:0000313" key="22">
    <source>
        <dbReference type="Proteomes" id="UP000515163"/>
    </source>
</evidence>
<dbReference type="GO" id="GO:0016263">
    <property type="term" value="F:glycoprotein-N-acetylgalactosamine 3-beta-galactosyltransferase activity"/>
    <property type="evidence" value="ECO:0007669"/>
    <property type="project" value="UniProtKB-EC"/>
</dbReference>
<keyword evidence="16" id="KW-0325">Glycoprotein</keyword>
<evidence type="ECO:0000256" key="7">
    <source>
        <dbReference type="ARBA" id="ARBA00022676"/>
    </source>
</evidence>
<dbReference type="Gene3D" id="3.90.550.50">
    <property type="match status" value="1"/>
</dbReference>
<comment type="pathway">
    <text evidence="3">Protein modification; protein glycosylation.</text>
</comment>